<evidence type="ECO:0000256" key="2">
    <source>
        <dbReference type="ARBA" id="ARBA00022723"/>
    </source>
</evidence>
<dbReference type="SUPFAM" id="SSF109854">
    <property type="entry name" value="DinB/YfiT-like putative metalloenzymes"/>
    <property type="match status" value="1"/>
</dbReference>
<comment type="caution">
    <text evidence="3">The sequence shown here is derived from an EMBL/GenBank/DDBJ whole genome shotgun (WGS) entry which is preliminary data.</text>
</comment>
<dbReference type="PANTHER" id="PTHR37302:SF1">
    <property type="entry name" value="PROTEIN DINB"/>
    <property type="match status" value="1"/>
</dbReference>
<dbReference type="InterPro" id="IPR007837">
    <property type="entry name" value="DinB"/>
</dbReference>
<proteinExistence type="inferred from homology"/>
<keyword evidence="2" id="KW-0479">Metal-binding</keyword>
<dbReference type="PANTHER" id="PTHR37302">
    <property type="entry name" value="SLR1116 PROTEIN"/>
    <property type="match status" value="1"/>
</dbReference>
<dbReference type="Gene3D" id="1.20.120.450">
    <property type="entry name" value="dinb family like domain"/>
    <property type="match status" value="1"/>
</dbReference>
<organism evidence="3 4">
    <name type="scientific">Neoroseomonas terrae</name>
    <dbReference type="NCBI Taxonomy" id="424799"/>
    <lineage>
        <taxon>Bacteria</taxon>
        <taxon>Pseudomonadati</taxon>
        <taxon>Pseudomonadota</taxon>
        <taxon>Alphaproteobacteria</taxon>
        <taxon>Acetobacterales</taxon>
        <taxon>Acetobacteraceae</taxon>
        <taxon>Neoroseomonas</taxon>
    </lineage>
</organism>
<gene>
    <name evidence="3" type="ORF">GXW78_13835</name>
</gene>
<evidence type="ECO:0000313" key="4">
    <source>
        <dbReference type="Proteomes" id="UP000698752"/>
    </source>
</evidence>
<dbReference type="Pfam" id="PF05163">
    <property type="entry name" value="DinB"/>
    <property type="match status" value="1"/>
</dbReference>
<dbReference type="Proteomes" id="UP000698752">
    <property type="component" value="Unassembled WGS sequence"/>
</dbReference>
<evidence type="ECO:0000313" key="3">
    <source>
        <dbReference type="EMBL" id="MBR0650753.1"/>
    </source>
</evidence>
<comment type="similarity">
    <text evidence="1">Belongs to the DinB family.</text>
</comment>
<name>A0ABS5EIC5_9PROT</name>
<evidence type="ECO:0000256" key="1">
    <source>
        <dbReference type="ARBA" id="ARBA00008635"/>
    </source>
</evidence>
<sequence length="175" mass="19589">MITPDWCRMMAAYNAEMNRRLYRAADTLDDAARRLDRGAFFGSLHGTLSHLLWGDTTWMSRFDGWTKPPIGIKESPGLVADWSALKAARVDADDRIEAWAGRLTAAHLAEPLVWFSGATQRQMSQPRWITVTHFFNHQTHHRGQAHALVTAAGAKTEDTDLPWAVDLARLGLLPA</sequence>
<keyword evidence="4" id="KW-1185">Reference proteome</keyword>
<dbReference type="EMBL" id="JAAEDI010000014">
    <property type="protein sequence ID" value="MBR0650753.1"/>
    <property type="molecule type" value="Genomic_DNA"/>
</dbReference>
<protein>
    <submittedName>
        <fullName evidence="3">Damage-inducible protein DinB</fullName>
    </submittedName>
</protein>
<reference evidence="4" key="1">
    <citation type="journal article" date="2021" name="Syst. Appl. Microbiol.">
        <title>Roseomonas hellenica sp. nov., isolated from roots of wild-growing Alkanna tinctoria.</title>
        <authorList>
            <person name="Rat A."/>
            <person name="Naranjo H.D."/>
            <person name="Lebbe L."/>
            <person name="Cnockaert M."/>
            <person name="Krigas N."/>
            <person name="Grigoriadou K."/>
            <person name="Maloupa E."/>
            <person name="Willems A."/>
        </authorList>
    </citation>
    <scope>NUCLEOTIDE SEQUENCE [LARGE SCALE GENOMIC DNA]</scope>
    <source>
        <strain evidence="4">LMG 31159</strain>
    </source>
</reference>
<dbReference type="RefSeq" id="WP_211869424.1">
    <property type="nucleotide sequence ID" value="NZ_JAAEDI010000014.1"/>
</dbReference>
<dbReference type="InterPro" id="IPR034660">
    <property type="entry name" value="DinB/YfiT-like"/>
</dbReference>
<accession>A0ABS5EIC5</accession>